<sequence>MHPDNDESPDQWTDITGTNLGAKRMGHSKTLPKELASPFNDPIREDEVAEPQEFEIWEDAKSIPGSFVSDLPAWKEPQSTVRTVSPYPKPILQGGDDPNSEWETIAIDEETILKPSTRLRQRVEHGRLAFPVQDIMGRVRQATERAQRRNTDLIAPTSARKLAILPTFSTSNIPNDGLQRASSVYEDDKETCKPSFSSKQEAYTPEMSRALSKKRPFTFNFDRNVYGELVSSYSKSSSRASNDPFRYDGEGYSLFLNPSAEKEKVDDTVKVPVIKHVHLSPTSDEHPLSKLGEMVEATSGKKDTDGDWQTVTTEQAPHRALELTLRLNRDVGSSLADVSDASEDETFDQFIDASANSQKVRHTHHGRKGYDDISKTQTTSTGFPRQSHSVNRAQSRAAAAVRHLNRLSTDTSNMPKLSSKLSGLRKPVMSYNSLDSDPEQDEFETALPVSPNAVVETVSCRHKQWSGSIQRRDSQEILGLGTRDGDTPYKSRDFAHQSSLLDYSIPQLPFPLISLPEAALLQSERRKRGEEDHTEVGSMFAAKARSFTISTVSSYGPKTPNTPVYDAHYTSGLPKPQKAYQRHTPLRTLPYEPTQGQLNSSGILDTNSGSFFRTSLPTNTSLLSARFFRLSGFSARTRQRRDTLKHTSDAANLEYSFFSPSETELIRSAREDILYRRRQCPEEDGPQSRVFMVIVVITLLFPLIGLLALYGKFDATIAWYGKGQRGYLTAEQRGILKRQLFVEAVVYLGLIVSLSVYYSVHG</sequence>
<evidence type="ECO:0000313" key="3">
    <source>
        <dbReference type="EMBL" id="OAQ66854.1"/>
    </source>
</evidence>
<name>A0A179FMR0_METCM</name>
<protein>
    <submittedName>
        <fullName evidence="3">Uncharacterized protein</fullName>
    </submittedName>
</protein>
<accession>A0A179FMR0</accession>
<feature type="region of interest" description="Disordered" evidence="1">
    <location>
        <begin position="1"/>
        <end position="41"/>
    </location>
</feature>
<keyword evidence="2" id="KW-0812">Transmembrane</keyword>
<evidence type="ECO:0000313" key="4">
    <source>
        <dbReference type="Proteomes" id="UP000078397"/>
    </source>
</evidence>
<dbReference type="OrthoDB" id="5353066at2759"/>
<proteinExistence type="predicted"/>
<feature type="transmembrane region" description="Helical" evidence="2">
    <location>
        <begin position="690"/>
        <end position="710"/>
    </location>
</feature>
<dbReference type="AlphaFoldDB" id="A0A179FMR0"/>
<organism evidence="3 4">
    <name type="scientific">Pochonia chlamydosporia 170</name>
    <dbReference type="NCBI Taxonomy" id="1380566"/>
    <lineage>
        <taxon>Eukaryota</taxon>
        <taxon>Fungi</taxon>
        <taxon>Dikarya</taxon>
        <taxon>Ascomycota</taxon>
        <taxon>Pezizomycotina</taxon>
        <taxon>Sordariomycetes</taxon>
        <taxon>Hypocreomycetidae</taxon>
        <taxon>Hypocreales</taxon>
        <taxon>Clavicipitaceae</taxon>
        <taxon>Pochonia</taxon>
    </lineage>
</organism>
<keyword evidence="2" id="KW-1133">Transmembrane helix</keyword>
<dbReference type="Proteomes" id="UP000078397">
    <property type="component" value="Unassembled WGS sequence"/>
</dbReference>
<dbReference type="EMBL" id="LSBJ02000004">
    <property type="protein sequence ID" value="OAQ66854.1"/>
    <property type="molecule type" value="Genomic_DNA"/>
</dbReference>
<comment type="caution">
    <text evidence="3">The sequence shown here is derived from an EMBL/GenBank/DDBJ whole genome shotgun (WGS) entry which is preliminary data.</text>
</comment>
<dbReference type="KEGG" id="pchm:VFPPC_08361"/>
<evidence type="ECO:0000256" key="1">
    <source>
        <dbReference type="SAM" id="MobiDB-lite"/>
    </source>
</evidence>
<gene>
    <name evidence="3" type="ORF">VFPPC_08361</name>
</gene>
<dbReference type="RefSeq" id="XP_018143941.1">
    <property type="nucleotide sequence ID" value="XM_018287085.1"/>
</dbReference>
<dbReference type="GeneID" id="28851079"/>
<evidence type="ECO:0000256" key="2">
    <source>
        <dbReference type="SAM" id="Phobius"/>
    </source>
</evidence>
<feature type="region of interest" description="Disordered" evidence="1">
    <location>
        <begin position="358"/>
        <end position="391"/>
    </location>
</feature>
<feature type="compositionally biased region" description="Polar residues" evidence="1">
    <location>
        <begin position="375"/>
        <end position="391"/>
    </location>
</feature>
<feature type="region of interest" description="Disordered" evidence="1">
    <location>
        <begin position="185"/>
        <end position="207"/>
    </location>
</feature>
<keyword evidence="4" id="KW-1185">Reference proteome</keyword>
<dbReference type="STRING" id="1380566.A0A179FMR0"/>
<feature type="compositionally biased region" description="Polar residues" evidence="1">
    <location>
        <begin position="10"/>
        <end position="19"/>
    </location>
</feature>
<keyword evidence="2" id="KW-0472">Membrane</keyword>
<reference evidence="3 4" key="1">
    <citation type="journal article" date="2016" name="PLoS Pathog.">
        <title>Biosynthesis of antibiotic leucinostatins in bio-control fungus Purpureocillium lilacinum and their inhibition on phytophthora revealed by genome mining.</title>
        <authorList>
            <person name="Wang G."/>
            <person name="Liu Z."/>
            <person name="Lin R."/>
            <person name="Li E."/>
            <person name="Mao Z."/>
            <person name="Ling J."/>
            <person name="Yang Y."/>
            <person name="Yin W.B."/>
            <person name="Xie B."/>
        </authorList>
    </citation>
    <scope>NUCLEOTIDE SEQUENCE [LARGE SCALE GENOMIC DNA]</scope>
    <source>
        <strain evidence="3">170</strain>
    </source>
</reference>
<feature type="transmembrane region" description="Helical" evidence="2">
    <location>
        <begin position="740"/>
        <end position="760"/>
    </location>
</feature>
<feature type="region of interest" description="Disordered" evidence="1">
    <location>
        <begin position="79"/>
        <end position="99"/>
    </location>
</feature>